<name>A0A0P9X9H2_9PSED</name>
<dbReference type="AlphaFoldDB" id="A0A0P9X9H2"/>
<dbReference type="PATRIC" id="fig|251707.3.peg.893"/>
<dbReference type="Proteomes" id="UP000050562">
    <property type="component" value="Unassembled WGS sequence"/>
</dbReference>
<comment type="caution">
    <text evidence="1">The sequence shown here is derived from an EMBL/GenBank/DDBJ whole genome shotgun (WGS) entry which is preliminary data.</text>
</comment>
<proteinExistence type="predicted"/>
<gene>
    <name evidence="1" type="ORF">ALO52_00662</name>
</gene>
<accession>A0A0P9X9H2</accession>
<evidence type="ECO:0000313" key="2">
    <source>
        <dbReference type="Proteomes" id="UP000050562"/>
    </source>
</evidence>
<sequence length="158" mass="17745">MKEYRSASHHNRAGGAMRKPIQIQAVQVDVPLPTQRGTAQDIQLFALCDDGTLWSRLVNQGDTGWERIESIPQGKNEPATDKPAQAGKRWETEDDQQLVALWHQERLTCAQIAEKVHRTPGAIISRLVHLDIFDDRDAVRDADKARQALLTTSKDQDA</sequence>
<dbReference type="EMBL" id="LJRC01000264">
    <property type="protein sequence ID" value="KPY31054.1"/>
    <property type="molecule type" value="Genomic_DNA"/>
</dbReference>
<organism evidence="1 2">
    <name type="scientific">Pseudomonas syringae pv. primulae</name>
    <dbReference type="NCBI Taxonomy" id="251707"/>
    <lineage>
        <taxon>Bacteria</taxon>
        <taxon>Pseudomonadati</taxon>
        <taxon>Pseudomonadota</taxon>
        <taxon>Gammaproteobacteria</taxon>
        <taxon>Pseudomonadales</taxon>
        <taxon>Pseudomonadaceae</taxon>
        <taxon>Pseudomonas</taxon>
    </lineage>
</organism>
<evidence type="ECO:0000313" key="1">
    <source>
        <dbReference type="EMBL" id="KPY31054.1"/>
    </source>
</evidence>
<reference evidence="1 2" key="1">
    <citation type="submission" date="2015-09" db="EMBL/GenBank/DDBJ databases">
        <title>Genome announcement of multiple Pseudomonas syringae strains.</title>
        <authorList>
            <person name="Thakur S."/>
            <person name="Wang P.W."/>
            <person name="Gong Y."/>
            <person name="Weir B.S."/>
            <person name="Guttman D.S."/>
        </authorList>
    </citation>
    <scope>NUCLEOTIDE SEQUENCE [LARGE SCALE GENOMIC DNA]</scope>
    <source>
        <strain evidence="1 2">ICMP3956</strain>
    </source>
</reference>
<protein>
    <submittedName>
        <fullName evidence="1">Uncharacterized protein</fullName>
    </submittedName>
</protein>